<proteinExistence type="predicted"/>
<dbReference type="STRING" id="1776384.GCA_900086585_00097"/>
<dbReference type="AlphaFoldDB" id="A0A415DX14"/>
<reference evidence="2 3" key="1">
    <citation type="submission" date="2018-08" db="EMBL/GenBank/DDBJ databases">
        <title>A genome reference for cultivated species of the human gut microbiota.</title>
        <authorList>
            <person name="Zou Y."/>
            <person name="Xue W."/>
            <person name="Luo G."/>
        </authorList>
    </citation>
    <scope>NUCLEOTIDE SEQUENCE [LARGE SCALE GENOMIC DNA]</scope>
    <source>
        <strain evidence="2 3">AM07-24</strain>
    </source>
</reference>
<dbReference type="RefSeq" id="WP_118336301.1">
    <property type="nucleotide sequence ID" value="NZ_AP025567.1"/>
</dbReference>
<evidence type="ECO:0000313" key="3">
    <source>
        <dbReference type="Proteomes" id="UP000284841"/>
    </source>
</evidence>
<keyword evidence="1" id="KW-0472">Membrane</keyword>
<evidence type="ECO:0000313" key="2">
    <source>
        <dbReference type="EMBL" id="RHJ85098.1"/>
    </source>
</evidence>
<protein>
    <submittedName>
        <fullName evidence="2">Uncharacterized protein</fullName>
    </submittedName>
</protein>
<keyword evidence="1" id="KW-1133">Transmembrane helix</keyword>
<evidence type="ECO:0000256" key="1">
    <source>
        <dbReference type="SAM" id="Phobius"/>
    </source>
</evidence>
<keyword evidence="3" id="KW-1185">Reference proteome</keyword>
<feature type="transmembrane region" description="Helical" evidence="1">
    <location>
        <begin position="115"/>
        <end position="141"/>
    </location>
</feature>
<accession>A0A415DX14</accession>
<feature type="transmembrane region" description="Helical" evidence="1">
    <location>
        <begin position="72"/>
        <end position="95"/>
    </location>
</feature>
<keyword evidence="1" id="KW-0812">Transmembrane</keyword>
<sequence length="148" mass="17314">MVFKIDKNRAITRAFKVAFVLMLCSSLLPWFDRGDNAPLFWGYEVVMEHYLWIPFVILILFIWTLEDKSKRWYALLGEAAFAGVLGIYIYSILYFKRYLWTIYEPDAAMDLHFGLSSAMGTFWLSAFLAVAAFALFQWYLYGKVKLGK</sequence>
<dbReference type="Proteomes" id="UP000284841">
    <property type="component" value="Unassembled WGS sequence"/>
</dbReference>
<feature type="transmembrane region" description="Helical" evidence="1">
    <location>
        <begin position="49"/>
        <end position="65"/>
    </location>
</feature>
<name>A0A415DX14_9FIRM</name>
<comment type="caution">
    <text evidence="2">The sequence shown here is derived from an EMBL/GenBank/DDBJ whole genome shotgun (WGS) entry which is preliminary data.</text>
</comment>
<gene>
    <name evidence="2" type="ORF">DW099_15460</name>
</gene>
<dbReference type="OrthoDB" id="9903402at2"/>
<dbReference type="EMBL" id="QRMS01000005">
    <property type="protein sequence ID" value="RHJ85098.1"/>
    <property type="molecule type" value="Genomic_DNA"/>
</dbReference>
<organism evidence="2 3">
    <name type="scientific">Emergencia timonensis</name>
    <dbReference type="NCBI Taxonomy" id="1776384"/>
    <lineage>
        <taxon>Bacteria</taxon>
        <taxon>Bacillati</taxon>
        <taxon>Bacillota</taxon>
        <taxon>Clostridia</taxon>
        <taxon>Peptostreptococcales</taxon>
        <taxon>Anaerovoracaceae</taxon>
        <taxon>Emergencia</taxon>
    </lineage>
</organism>